<organism evidence="2 3">
    <name type="scientific">Biformimicrobium ophioploci</name>
    <dbReference type="NCBI Taxonomy" id="3036711"/>
    <lineage>
        <taxon>Bacteria</taxon>
        <taxon>Pseudomonadati</taxon>
        <taxon>Pseudomonadota</taxon>
        <taxon>Gammaproteobacteria</taxon>
        <taxon>Cellvibrionales</taxon>
        <taxon>Microbulbiferaceae</taxon>
        <taxon>Biformimicrobium</taxon>
    </lineage>
</organism>
<keyword evidence="3" id="KW-1185">Reference proteome</keyword>
<name>A0ABQ6M150_9GAMM</name>
<dbReference type="RefSeq" id="WP_285764707.1">
    <property type="nucleotide sequence ID" value="NZ_BSYJ01000005.1"/>
</dbReference>
<dbReference type="NCBIfam" id="NF033768">
    <property type="entry name" value="myxo_SS_tail"/>
    <property type="match status" value="1"/>
</dbReference>
<sequence>MQSVYPQGGYASLAWPGSHEEDSRFQRILRGSLIAFALLAVVISFVPVPELSREQAEKLPPQLAKVVLEKKELPKPKPAPKPKVEKPKEEKKPEEKKPEEKKPDPKVEKPKPKPAKVELAREKAKKSGVLQFQDDLLAMRDAVNVSDIASKSLTRGDATAKKLNRNMISDKSRTVSGGVNTGGLSTDTGGVALAGRETTVVESDLASGVAAEQVKKARKQQSARTDESIRQVIERNKGAIFAIYNRALRRNPALAGKLTVQMVIQPDGSLSGVKVVQSELGDSGVERKLLARIRLINFGAMDVGVTTLNYSFDFLPS</sequence>
<proteinExistence type="predicted"/>
<protein>
    <recommendedName>
        <fullName evidence="4">AgmX/PglI C-terminal domain-containing protein</fullName>
    </recommendedName>
</protein>
<evidence type="ECO:0008006" key="4">
    <source>
        <dbReference type="Google" id="ProtNLM"/>
    </source>
</evidence>
<evidence type="ECO:0000313" key="3">
    <source>
        <dbReference type="Proteomes" id="UP001224392"/>
    </source>
</evidence>
<gene>
    <name evidence="2" type="ORF">MNKW57_24140</name>
</gene>
<evidence type="ECO:0000256" key="1">
    <source>
        <dbReference type="SAM" id="MobiDB-lite"/>
    </source>
</evidence>
<dbReference type="Gene3D" id="3.30.1150.10">
    <property type="match status" value="1"/>
</dbReference>
<comment type="caution">
    <text evidence="2">The sequence shown here is derived from an EMBL/GenBank/DDBJ whole genome shotgun (WGS) entry which is preliminary data.</text>
</comment>
<dbReference type="Proteomes" id="UP001224392">
    <property type="component" value="Unassembled WGS sequence"/>
</dbReference>
<accession>A0ABQ6M150</accession>
<feature type="compositionally biased region" description="Basic and acidic residues" evidence="1">
    <location>
        <begin position="82"/>
        <end position="122"/>
    </location>
</feature>
<reference evidence="2 3" key="1">
    <citation type="submission" date="2023-04" db="EMBL/GenBank/DDBJ databases">
        <title>Marinobulbifer ophiurae gen. nov., sp. Nov., isolate from tissue of brittle star Ophioplocus japonicus.</title>
        <authorList>
            <person name="Kawano K."/>
            <person name="Sawayama S."/>
            <person name="Nakagawa S."/>
        </authorList>
    </citation>
    <scope>NUCLEOTIDE SEQUENCE [LARGE SCALE GENOMIC DNA]</scope>
    <source>
        <strain evidence="2 3">NKW57</strain>
    </source>
</reference>
<dbReference type="EMBL" id="BSYJ01000005">
    <property type="protein sequence ID" value="GMG88093.1"/>
    <property type="molecule type" value="Genomic_DNA"/>
</dbReference>
<feature type="region of interest" description="Disordered" evidence="1">
    <location>
        <begin position="70"/>
        <end position="124"/>
    </location>
</feature>
<evidence type="ECO:0000313" key="2">
    <source>
        <dbReference type="EMBL" id="GMG88093.1"/>
    </source>
</evidence>
<dbReference type="InterPro" id="IPR049806">
    <property type="entry name" value="MasK-like_C"/>
</dbReference>